<accession>A0A7W9GB41</accession>
<dbReference type="GO" id="GO:0005975">
    <property type="term" value="P:carbohydrate metabolic process"/>
    <property type="evidence" value="ECO:0007669"/>
    <property type="project" value="UniProtKB-ARBA"/>
</dbReference>
<dbReference type="PROSITE" id="PS00136">
    <property type="entry name" value="SUBTILASE_ASP"/>
    <property type="match status" value="1"/>
</dbReference>
<comment type="caution">
    <text evidence="10">The sequence shown here is derived from an EMBL/GenBank/DDBJ whole genome shotgun (WGS) entry which is preliminary data.</text>
</comment>
<dbReference type="InterPro" id="IPR036852">
    <property type="entry name" value="Peptidase_S8/S53_dom_sf"/>
</dbReference>
<sequence length="1323" mass="139824">MLSTPRRRGLVALFASLLAVPLAAAPEPATAATVTTVTTATTGAATRANAPVTGLPPVRITLITGDTVTYSKDAAGRASATLEPVEGEQARTYQAQQDDHGYYVIPADAAPYVSRGLVDKELFNVDYLAANGYADARTTQLPLIVQYQPQTRAADLAGKARSLKGGTEPMVLESIDGAAIKVDKKQAAAFWQSLGGGQNDARALTSGLRKVWLDGKVKALDDVSNPQIGAPAAWAAGYDGTGAKVGVIDSGIDLAHPDLQGRIVSSRNFVPAGKPGGGNPDEVTDRVGHGTHVASIIAGSGAASGGKYKGVAPGARLTIAKALDDTGSGNNSEIIAAMQWQAATEHVRVVNMSLGSQSPTDGTDPLSQAANELTAEYGTLFVVAAGNAGPGRYTIASPGAATSALTVGAVDSADKIASFSSRGPRLSEDFAIKPEITAPGVNIIAARAAGTSLGEGSSVPGGGPIDDNYTAASGTSMAAPHVAASAAILAAQHPDWTPEQLKTALTGTAKPIDATVYDQGSGRLDIGQAVTQQVFDDLATVHAGFTDPYTGQTLSRKVTFRNTGKDPVTLALSMTLKRGDAQPPAGMATLTPSSLTVPAGGSASADLTVEPTLGDPGWYEGRLTATAGTTRLTAPIALHKGAKLDTLRVRLVGKPEWTLNPGILSALRVSDTDPLLQGEPMTTATENWRTTDTPGTLETELKLAHGGVYSIGDMPWWYTRPDRQIQNALLLAPEIKLDGDTTLTLDATDVEPIQVSTPRASEPVFMNVMVVRTTASGQMYGGASLLSYEPVNRGKFWVAPVRKAPTVGTSTVLFDQVRRAPEVELAVPGLRLNPHYVSEHDPLVPKFAADRRLSLTTGDDVRGGADARGKLVYLPARDSLDLFTADVDLAIKAGAAGVVTSDRFAWLLSDSHYTDHNKIPVLWIDSGEADRLGKALARKPYPSAALRVTPTTPYEYKLAYYLKGTTAGRLNFAPKARELTEIDTTYHAQFAPEPGTWGPYTNFTEVNHTYIPEQRFSIRGSHAFAGPTARTEYYNAPGRDVLWEREYTFIDAPAGAARFASSARGFTGGAKEREDWNEAIMPSQFAAGPGLPDWISPVIYCDGCRQGDRLRLRALSPAGFGYYSDASDPTHMYQGAPGTEEIRLFSGATEVKPQYDDLGVPFYSVPAGSGTYRLTSSWKDAFPGKHAGTGVETSWTFRSARPTGDSNPYPCLDSVLWEDKQPCAQVPMIRLRYELGLPENDTVQGGRPFTFTVRTEGGRSPSLRAAWISGDKGAHWTRAAVLPGGKVLAVNPKGPGSISIKVEAQDRDGNSVQQILSDAYLVK</sequence>
<dbReference type="GO" id="GO:0004252">
    <property type="term" value="F:serine-type endopeptidase activity"/>
    <property type="evidence" value="ECO:0007669"/>
    <property type="project" value="UniProtKB-UniRule"/>
</dbReference>
<dbReference type="InterPro" id="IPR022398">
    <property type="entry name" value="Peptidase_S8_His-AS"/>
</dbReference>
<feature type="active site" description="Charge relay system" evidence="5 6">
    <location>
        <position position="476"/>
    </location>
</feature>
<feature type="domain" description="Peptidase S8/S53" evidence="9">
    <location>
        <begin position="240"/>
        <end position="515"/>
    </location>
</feature>
<evidence type="ECO:0000259" key="9">
    <source>
        <dbReference type="Pfam" id="PF00082"/>
    </source>
</evidence>
<evidence type="ECO:0000256" key="7">
    <source>
        <dbReference type="RuleBase" id="RU003355"/>
    </source>
</evidence>
<feature type="active site" description="Charge relay system" evidence="5 6">
    <location>
        <position position="249"/>
    </location>
</feature>
<reference evidence="10 11" key="1">
    <citation type="submission" date="2020-08" db="EMBL/GenBank/DDBJ databases">
        <title>Sequencing the genomes of 1000 actinobacteria strains.</title>
        <authorList>
            <person name="Klenk H.-P."/>
        </authorList>
    </citation>
    <scope>NUCLEOTIDE SEQUENCE [LARGE SCALE GENOMIC DNA]</scope>
    <source>
        <strain evidence="10 11">DSM 45507</strain>
    </source>
</reference>
<evidence type="ECO:0000256" key="8">
    <source>
        <dbReference type="SAM" id="SignalP"/>
    </source>
</evidence>
<evidence type="ECO:0000313" key="10">
    <source>
        <dbReference type="EMBL" id="MBB5780428.1"/>
    </source>
</evidence>
<evidence type="ECO:0000256" key="1">
    <source>
        <dbReference type="ARBA" id="ARBA00011073"/>
    </source>
</evidence>
<organism evidence="10 11">
    <name type="scientific">Nonomuraea jabiensis</name>
    <dbReference type="NCBI Taxonomy" id="882448"/>
    <lineage>
        <taxon>Bacteria</taxon>
        <taxon>Bacillati</taxon>
        <taxon>Actinomycetota</taxon>
        <taxon>Actinomycetes</taxon>
        <taxon>Streptosporangiales</taxon>
        <taxon>Streptosporangiaceae</taxon>
        <taxon>Nonomuraea</taxon>
    </lineage>
</organism>
<evidence type="ECO:0000256" key="2">
    <source>
        <dbReference type="ARBA" id="ARBA00022670"/>
    </source>
</evidence>
<dbReference type="Gene3D" id="3.40.50.200">
    <property type="entry name" value="Peptidase S8/S53 domain"/>
    <property type="match status" value="1"/>
</dbReference>
<dbReference type="InterPro" id="IPR023827">
    <property type="entry name" value="Peptidase_S8_Asp-AS"/>
</dbReference>
<feature type="active site" description="Charge relay system" evidence="5 6">
    <location>
        <position position="289"/>
    </location>
</feature>
<dbReference type="PROSITE" id="PS51892">
    <property type="entry name" value="SUBTILASE"/>
    <property type="match status" value="1"/>
</dbReference>
<evidence type="ECO:0000256" key="3">
    <source>
        <dbReference type="ARBA" id="ARBA00022801"/>
    </source>
</evidence>
<dbReference type="InterPro" id="IPR013783">
    <property type="entry name" value="Ig-like_fold"/>
</dbReference>
<gene>
    <name evidence="10" type="ORF">HD596_007184</name>
</gene>
<keyword evidence="4 6" id="KW-0720">Serine protease</keyword>
<dbReference type="SUPFAM" id="SSF52743">
    <property type="entry name" value="Subtilisin-like"/>
    <property type="match status" value="1"/>
</dbReference>
<protein>
    <submittedName>
        <fullName evidence="10">Subtilisin family serine protease</fullName>
    </submittedName>
</protein>
<evidence type="ECO:0000256" key="4">
    <source>
        <dbReference type="ARBA" id="ARBA00022825"/>
    </source>
</evidence>
<dbReference type="PANTHER" id="PTHR43399">
    <property type="entry name" value="SUBTILISIN-RELATED"/>
    <property type="match status" value="1"/>
</dbReference>
<keyword evidence="3 6" id="KW-0378">Hydrolase</keyword>
<feature type="chain" id="PRO_5030662403" evidence="8">
    <location>
        <begin position="32"/>
        <end position="1323"/>
    </location>
</feature>
<dbReference type="InterPro" id="IPR015500">
    <property type="entry name" value="Peptidase_S8_subtilisin-rel"/>
</dbReference>
<dbReference type="Pfam" id="PF00082">
    <property type="entry name" value="Peptidase_S8"/>
    <property type="match status" value="1"/>
</dbReference>
<comment type="similarity">
    <text evidence="1 6 7">Belongs to the peptidase S8 family.</text>
</comment>
<name>A0A7W9GB41_9ACTN</name>
<feature type="signal peptide" evidence="8">
    <location>
        <begin position="1"/>
        <end position="31"/>
    </location>
</feature>
<dbReference type="PANTHER" id="PTHR43399:SF4">
    <property type="entry name" value="CELL WALL-ASSOCIATED PROTEASE"/>
    <property type="match status" value="1"/>
</dbReference>
<dbReference type="PROSITE" id="PS00138">
    <property type="entry name" value="SUBTILASE_SER"/>
    <property type="match status" value="1"/>
</dbReference>
<keyword evidence="11" id="KW-1185">Reference proteome</keyword>
<keyword evidence="2 6" id="KW-0645">Protease</keyword>
<proteinExistence type="inferred from homology"/>
<dbReference type="InterPro" id="IPR051048">
    <property type="entry name" value="Peptidase_S8/S53_subtilisin"/>
</dbReference>
<evidence type="ECO:0000256" key="6">
    <source>
        <dbReference type="PROSITE-ProRule" id="PRU01240"/>
    </source>
</evidence>
<dbReference type="Gene3D" id="2.60.40.10">
    <property type="entry name" value="Immunoglobulins"/>
    <property type="match status" value="1"/>
</dbReference>
<dbReference type="Proteomes" id="UP000579153">
    <property type="component" value="Unassembled WGS sequence"/>
</dbReference>
<evidence type="ECO:0000256" key="5">
    <source>
        <dbReference type="PIRSR" id="PIRSR615500-1"/>
    </source>
</evidence>
<dbReference type="GO" id="GO:0006508">
    <property type="term" value="P:proteolysis"/>
    <property type="evidence" value="ECO:0007669"/>
    <property type="project" value="UniProtKB-KW"/>
</dbReference>
<dbReference type="RefSeq" id="WP_185073869.1">
    <property type="nucleotide sequence ID" value="NZ_JACHMB010000001.1"/>
</dbReference>
<keyword evidence="8" id="KW-0732">Signal</keyword>
<dbReference type="InterPro" id="IPR000209">
    <property type="entry name" value="Peptidase_S8/S53_dom"/>
</dbReference>
<dbReference type="EMBL" id="JACHMB010000001">
    <property type="protein sequence ID" value="MBB5780428.1"/>
    <property type="molecule type" value="Genomic_DNA"/>
</dbReference>
<dbReference type="PRINTS" id="PR00723">
    <property type="entry name" value="SUBTILISIN"/>
</dbReference>
<dbReference type="PROSITE" id="PS00137">
    <property type="entry name" value="SUBTILASE_HIS"/>
    <property type="match status" value="1"/>
</dbReference>
<dbReference type="InterPro" id="IPR023828">
    <property type="entry name" value="Peptidase_S8_Ser-AS"/>
</dbReference>
<evidence type="ECO:0000313" key="11">
    <source>
        <dbReference type="Proteomes" id="UP000579153"/>
    </source>
</evidence>